<dbReference type="EMBL" id="CP124755">
    <property type="protein sequence ID" value="WGZ89744.1"/>
    <property type="molecule type" value="Genomic_DNA"/>
</dbReference>
<evidence type="ECO:0000256" key="1">
    <source>
        <dbReference type="ARBA" id="ARBA00005534"/>
    </source>
</evidence>
<sequence length="139" mass="15790">MQIQQHSLTIQTQTCGTYLITPQVEQLIRQSGIQTGLCHVFIHHTSASLIITENADPDVRRDLETILKRLAPDADPEYRHQDEGADDMSAHARCMLTQTELTIPITRGRSGLGTWQGLYVYEHRTGRFQRQLTVTVYGQ</sequence>
<dbReference type="Pfam" id="PF01894">
    <property type="entry name" value="YjbQ"/>
    <property type="match status" value="1"/>
</dbReference>
<dbReference type="Gene3D" id="2.60.120.460">
    <property type="entry name" value="YjbQ-like"/>
    <property type="match status" value="1"/>
</dbReference>
<dbReference type="KEGG" id="tdu:QJT80_09535"/>
<organism evidence="2">
    <name type="scientific">Candidatus Thiocaldithrix dubininis</name>
    <dbReference type="NCBI Taxonomy" id="3080823"/>
    <lineage>
        <taxon>Bacteria</taxon>
        <taxon>Pseudomonadati</taxon>
        <taxon>Pseudomonadota</taxon>
        <taxon>Gammaproteobacteria</taxon>
        <taxon>Thiotrichales</taxon>
        <taxon>Thiotrichaceae</taxon>
        <taxon>Candidatus Thiocaldithrix</taxon>
    </lineage>
</organism>
<proteinExistence type="inferred from homology"/>
<dbReference type="PIRSF" id="PIRSF004681">
    <property type="entry name" value="UCP004681"/>
    <property type="match status" value="1"/>
</dbReference>
<dbReference type="PANTHER" id="PTHR30615:SF8">
    <property type="entry name" value="UPF0047 PROTEIN C4A8.02C"/>
    <property type="match status" value="1"/>
</dbReference>
<dbReference type="SUPFAM" id="SSF111038">
    <property type="entry name" value="YjbQ-like"/>
    <property type="match status" value="1"/>
</dbReference>
<evidence type="ECO:0000313" key="2">
    <source>
        <dbReference type="EMBL" id="WGZ89744.1"/>
    </source>
</evidence>
<comment type="similarity">
    <text evidence="1">Belongs to the UPF0047 family.</text>
</comment>
<dbReference type="NCBIfam" id="TIGR00149">
    <property type="entry name" value="TIGR00149_YjbQ"/>
    <property type="match status" value="1"/>
</dbReference>
<dbReference type="InterPro" id="IPR001602">
    <property type="entry name" value="UPF0047_YjbQ-like"/>
</dbReference>
<dbReference type="InterPro" id="IPR035917">
    <property type="entry name" value="YjbQ-like_sf"/>
</dbReference>
<protein>
    <submittedName>
        <fullName evidence="2">Secondary thiamine-phosphate synthase enzyme YjbQ</fullName>
    </submittedName>
</protein>
<accession>A0AA95KCR8</accession>
<reference evidence="2" key="1">
    <citation type="journal article" date="2023" name="Int. J. Mol. Sci.">
        <title>Metagenomics Revealed a New Genus 'Candidatus Thiocaldithrix dubininis' gen. nov., sp. nov. and a New Species 'Candidatus Thiothrix putei' sp. nov. in the Family Thiotrichaceae, Some Members of Which Have Traits of Both Na+- and H+-Motive Energetics.</title>
        <authorList>
            <person name="Ravin N.V."/>
            <person name="Muntyan M.S."/>
            <person name="Smolyakov D.D."/>
            <person name="Rudenko T.S."/>
            <person name="Beletsky A.V."/>
            <person name="Mardanov A.V."/>
            <person name="Grabovich M.Y."/>
        </authorList>
    </citation>
    <scope>NUCLEOTIDE SEQUENCE</scope>
    <source>
        <strain evidence="2">GKL-01</strain>
    </source>
</reference>
<name>A0AA95KCR8_9GAMM</name>
<dbReference type="PANTHER" id="PTHR30615">
    <property type="entry name" value="UNCHARACTERIZED PROTEIN YJBQ-RELATED"/>
    <property type="match status" value="1"/>
</dbReference>
<gene>
    <name evidence="2" type="ORF">QJT80_09535</name>
</gene>
<reference evidence="2" key="2">
    <citation type="submission" date="2023-04" db="EMBL/GenBank/DDBJ databases">
        <authorList>
            <person name="Beletskiy A.V."/>
            <person name="Mardanov A.V."/>
            <person name="Ravin N.V."/>
        </authorList>
    </citation>
    <scope>NUCLEOTIDE SEQUENCE</scope>
    <source>
        <strain evidence="2">GKL-01</strain>
    </source>
</reference>
<dbReference type="AlphaFoldDB" id="A0AA95KCR8"/>
<dbReference type="Proteomes" id="UP001300672">
    <property type="component" value="Chromosome"/>
</dbReference>